<evidence type="ECO:0000256" key="9">
    <source>
        <dbReference type="SAM" id="Phobius"/>
    </source>
</evidence>
<dbReference type="PANTHER" id="PTHR43065:SF10">
    <property type="entry name" value="PEROXIDE STRESS-ACTIVATED HISTIDINE KINASE MAK3"/>
    <property type="match status" value="1"/>
</dbReference>
<evidence type="ECO:0000313" key="12">
    <source>
        <dbReference type="Proteomes" id="UP000272888"/>
    </source>
</evidence>
<dbReference type="InterPro" id="IPR003661">
    <property type="entry name" value="HisK_dim/P_dom"/>
</dbReference>
<dbReference type="Pfam" id="PF00512">
    <property type="entry name" value="HisKA"/>
    <property type="match status" value="1"/>
</dbReference>
<evidence type="ECO:0000256" key="3">
    <source>
        <dbReference type="ARBA" id="ARBA00022553"/>
    </source>
</evidence>
<comment type="catalytic activity">
    <reaction evidence="1">
        <text>ATP + protein L-histidine = ADP + protein N-phospho-L-histidine.</text>
        <dbReference type="EC" id="2.7.13.3"/>
    </reaction>
</comment>
<feature type="transmembrane region" description="Helical" evidence="9">
    <location>
        <begin position="50"/>
        <end position="72"/>
    </location>
</feature>
<dbReference type="InterPro" id="IPR004358">
    <property type="entry name" value="Sig_transdc_His_kin-like_C"/>
</dbReference>
<dbReference type="PANTHER" id="PTHR43065">
    <property type="entry name" value="SENSOR HISTIDINE KINASE"/>
    <property type="match status" value="1"/>
</dbReference>
<gene>
    <name evidence="11" type="ORF">D7V93_03485</name>
</gene>
<proteinExistence type="predicted"/>
<evidence type="ECO:0000256" key="1">
    <source>
        <dbReference type="ARBA" id="ARBA00000085"/>
    </source>
</evidence>
<keyword evidence="7" id="KW-0067">ATP-binding</keyword>
<name>A0A3A8QL01_9BACT</name>
<organism evidence="11 12">
    <name type="scientific">Corallococcus llansteffanensis</name>
    <dbReference type="NCBI Taxonomy" id="2316731"/>
    <lineage>
        <taxon>Bacteria</taxon>
        <taxon>Pseudomonadati</taxon>
        <taxon>Myxococcota</taxon>
        <taxon>Myxococcia</taxon>
        <taxon>Myxococcales</taxon>
        <taxon>Cystobacterineae</taxon>
        <taxon>Myxococcaceae</taxon>
        <taxon>Corallococcus</taxon>
    </lineage>
</organism>
<dbReference type="SUPFAM" id="SSF47384">
    <property type="entry name" value="Homodimeric domain of signal transducing histidine kinase"/>
    <property type="match status" value="1"/>
</dbReference>
<dbReference type="AlphaFoldDB" id="A0A3A8QL01"/>
<dbReference type="RefSeq" id="WP_120641998.1">
    <property type="nucleotide sequence ID" value="NZ_RAWB01000021.1"/>
</dbReference>
<feature type="transmembrane region" description="Helical" evidence="9">
    <location>
        <begin position="131"/>
        <end position="150"/>
    </location>
</feature>
<dbReference type="PROSITE" id="PS50109">
    <property type="entry name" value="HIS_KIN"/>
    <property type="match status" value="1"/>
</dbReference>
<dbReference type="SMART" id="SM00388">
    <property type="entry name" value="HisKA"/>
    <property type="match status" value="1"/>
</dbReference>
<evidence type="ECO:0000256" key="6">
    <source>
        <dbReference type="ARBA" id="ARBA00022777"/>
    </source>
</evidence>
<evidence type="ECO:0000256" key="2">
    <source>
        <dbReference type="ARBA" id="ARBA00012438"/>
    </source>
</evidence>
<sequence length="452" mass="48620">MPQPTAAGIEQVQREAFSRMFRQVTKVLVFLSPLPVVLVSLGLIGDTSTWRRWSVGGVLLLVLVALVVVSSWRRKQVVSSEPGTVLPLLAFPLFTVVNLSLGGLESPLIFLVVPASFATAILFPTARGRRWAGYLLALLGVQAAMTWTGVLPDLVPQLFGGGRRAGHNDALLLTMLGVTVFLVLWANFIGATLRRTFRGMVLTALDARDDVLKAHEERVRSLTTLSGEIAHELKNPLASVKGLAAMIAREVEGRPAERLGVLRREVDRMQEILEGFLNFSRPLLPLNEAHVPLDGLCRQVAELHEGMAGERGVGLRVAEGPPVEAWCDARKVRQVMIDVVQNALEAAPRGTTVELQARTTPEGGGRVEVRDRGPGLAPEVRERVFEPGITTKPQGSGLGLALARALMRQHGGELSLREREGGGCVAELVLPAAPAPQEQAALAEASGKEAVS</sequence>
<dbReference type="PRINTS" id="PR00344">
    <property type="entry name" value="BCTRLSENSOR"/>
</dbReference>
<dbReference type="GO" id="GO:0005524">
    <property type="term" value="F:ATP binding"/>
    <property type="evidence" value="ECO:0007669"/>
    <property type="project" value="UniProtKB-KW"/>
</dbReference>
<feature type="transmembrane region" description="Helical" evidence="9">
    <location>
        <begin position="27"/>
        <end position="44"/>
    </location>
</feature>
<feature type="domain" description="Histidine kinase" evidence="10">
    <location>
        <begin position="228"/>
        <end position="434"/>
    </location>
</feature>
<dbReference type="InterPro" id="IPR036097">
    <property type="entry name" value="HisK_dim/P_sf"/>
</dbReference>
<evidence type="ECO:0000313" key="11">
    <source>
        <dbReference type="EMBL" id="RKH67045.1"/>
    </source>
</evidence>
<comment type="caution">
    <text evidence="11">The sequence shown here is derived from an EMBL/GenBank/DDBJ whole genome shotgun (WGS) entry which is preliminary data.</text>
</comment>
<dbReference type="SUPFAM" id="SSF55874">
    <property type="entry name" value="ATPase domain of HSP90 chaperone/DNA topoisomerase II/histidine kinase"/>
    <property type="match status" value="1"/>
</dbReference>
<feature type="transmembrane region" description="Helical" evidence="9">
    <location>
        <begin position="84"/>
        <end position="101"/>
    </location>
</feature>
<dbReference type="EMBL" id="RAWB01000021">
    <property type="protein sequence ID" value="RKH67045.1"/>
    <property type="molecule type" value="Genomic_DNA"/>
</dbReference>
<keyword evidence="9" id="KW-1133">Transmembrane helix</keyword>
<protein>
    <recommendedName>
        <fullName evidence="2">histidine kinase</fullName>
        <ecNumber evidence="2">2.7.13.3</ecNumber>
    </recommendedName>
</protein>
<keyword evidence="4" id="KW-0808">Transferase</keyword>
<dbReference type="CDD" id="cd00082">
    <property type="entry name" value="HisKA"/>
    <property type="match status" value="1"/>
</dbReference>
<reference evidence="12" key="1">
    <citation type="submission" date="2018-09" db="EMBL/GenBank/DDBJ databases">
        <authorList>
            <person name="Livingstone P.G."/>
            <person name="Whitworth D.E."/>
        </authorList>
    </citation>
    <scope>NUCLEOTIDE SEQUENCE [LARGE SCALE GENOMIC DNA]</scope>
    <source>
        <strain evidence="12">CA051B</strain>
    </source>
</reference>
<feature type="transmembrane region" description="Helical" evidence="9">
    <location>
        <begin position="170"/>
        <end position="190"/>
    </location>
</feature>
<dbReference type="Proteomes" id="UP000272888">
    <property type="component" value="Unassembled WGS sequence"/>
</dbReference>
<keyword evidence="5" id="KW-0547">Nucleotide-binding</keyword>
<dbReference type="Gene3D" id="1.10.287.130">
    <property type="match status" value="1"/>
</dbReference>
<dbReference type="SMART" id="SM00387">
    <property type="entry name" value="HATPase_c"/>
    <property type="match status" value="1"/>
</dbReference>
<evidence type="ECO:0000256" key="4">
    <source>
        <dbReference type="ARBA" id="ARBA00022679"/>
    </source>
</evidence>
<feature type="transmembrane region" description="Helical" evidence="9">
    <location>
        <begin position="107"/>
        <end position="124"/>
    </location>
</feature>
<dbReference type="InterPro" id="IPR036890">
    <property type="entry name" value="HATPase_C_sf"/>
</dbReference>
<dbReference type="InterPro" id="IPR003594">
    <property type="entry name" value="HATPase_dom"/>
</dbReference>
<dbReference type="Pfam" id="PF02518">
    <property type="entry name" value="HATPase_c"/>
    <property type="match status" value="1"/>
</dbReference>
<dbReference type="Gene3D" id="3.30.565.10">
    <property type="entry name" value="Histidine kinase-like ATPase, C-terminal domain"/>
    <property type="match status" value="1"/>
</dbReference>
<evidence type="ECO:0000256" key="8">
    <source>
        <dbReference type="ARBA" id="ARBA00023012"/>
    </source>
</evidence>
<accession>A0A3A8QL01</accession>
<evidence type="ECO:0000259" key="10">
    <source>
        <dbReference type="PROSITE" id="PS50109"/>
    </source>
</evidence>
<keyword evidence="8" id="KW-0902">Two-component regulatory system</keyword>
<keyword evidence="6 11" id="KW-0418">Kinase</keyword>
<dbReference type="GO" id="GO:0000155">
    <property type="term" value="F:phosphorelay sensor kinase activity"/>
    <property type="evidence" value="ECO:0007669"/>
    <property type="project" value="InterPro"/>
</dbReference>
<evidence type="ECO:0000256" key="7">
    <source>
        <dbReference type="ARBA" id="ARBA00022840"/>
    </source>
</evidence>
<keyword evidence="9" id="KW-0812">Transmembrane</keyword>
<dbReference type="EC" id="2.7.13.3" evidence="2"/>
<evidence type="ECO:0000256" key="5">
    <source>
        <dbReference type="ARBA" id="ARBA00022741"/>
    </source>
</evidence>
<keyword evidence="12" id="KW-1185">Reference proteome</keyword>
<keyword evidence="3" id="KW-0597">Phosphoprotein</keyword>
<keyword evidence="9" id="KW-0472">Membrane</keyword>
<dbReference type="CDD" id="cd00075">
    <property type="entry name" value="HATPase"/>
    <property type="match status" value="1"/>
</dbReference>
<dbReference type="InterPro" id="IPR005467">
    <property type="entry name" value="His_kinase_dom"/>
</dbReference>